<comment type="caution">
    <text evidence="4">The sequence shown here is derived from an EMBL/GenBank/DDBJ whole genome shotgun (WGS) entry which is preliminary data.</text>
</comment>
<dbReference type="Pfam" id="PF13561">
    <property type="entry name" value="adh_short_C2"/>
    <property type="match status" value="1"/>
</dbReference>
<dbReference type="FunFam" id="3.40.50.720:FF:000084">
    <property type="entry name" value="Short-chain dehydrogenase reductase"/>
    <property type="match status" value="1"/>
</dbReference>
<reference evidence="4 5" key="1">
    <citation type="submission" date="2018-11" db="EMBL/GenBank/DDBJ databases">
        <title>Vibrio LJC006 sp. nov., isolated from seawater during the bloom of the enteromorpha.</title>
        <authorList>
            <person name="Liang J."/>
        </authorList>
    </citation>
    <scope>NUCLEOTIDE SEQUENCE [LARGE SCALE GENOMIC DNA]</scope>
    <source>
        <strain evidence="4 5">LJC006</strain>
    </source>
</reference>
<dbReference type="Gene3D" id="3.40.50.720">
    <property type="entry name" value="NAD(P)-binding Rossmann-like Domain"/>
    <property type="match status" value="1"/>
</dbReference>
<sequence length="251" mass="26192">MDSSLFSITGKTILITGASRGIGLALAKGVAGAGANVIIAGRSQKTLDVAQASIGDVAGSVSTLVVDVTSQSSIEQAFQKVASIDVLINNAGTEHVCPSLELTEEIWDTIIGTNLKGAFFCSQAAAKKMLPTGRGVIINLCSLTSEVGVPGAVPYGSSKSGVLGMTRALSTEWAPKGIRVNGIGPGYFQTEMTEVFYENKSWCQSMLEKIPQQRFGELEDLVGTAIFLASDASKYITGQVIYVDGGYLAAI</sequence>
<dbReference type="RefSeq" id="WP_124936778.1">
    <property type="nucleotide sequence ID" value="NZ_RJVQ01000003.1"/>
</dbReference>
<dbReference type="GO" id="GO:0047936">
    <property type="term" value="F:glucose 1-dehydrogenase [NAD(P)+] activity"/>
    <property type="evidence" value="ECO:0007669"/>
    <property type="project" value="UniProtKB-EC"/>
</dbReference>
<dbReference type="InterPro" id="IPR036291">
    <property type="entry name" value="NAD(P)-bd_dom_sf"/>
</dbReference>
<feature type="domain" description="Ketoreductase" evidence="3">
    <location>
        <begin position="11"/>
        <end position="186"/>
    </location>
</feature>
<dbReference type="PRINTS" id="PR00081">
    <property type="entry name" value="GDHRDH"/>
</dbReference>
<evidence type="ECO:0000313" key="5">
    <source>
        <dbReference type="Proteomes" id="UP000281112"/>
    </source>
</evidence>
<dbReference type="PANTHER" id="PTHR42760:SF133">
    <property type="entry name" value="3-OXOACYL-[ACYL-CARRIER-PROTEIN] REDUCTASE"/>
    <property type="match status" value="1"/>
</dbReference>
<evidence type="ECO:0000256" key="2">
    <source>
        <dbReference type="ARBA" id="ARBA00023002"/>
    </source>
</evidence>
<evidence type="ECO:0000256" key="1">
    <source>
        <dbReference type="ARBA" id="ARBA00006484"/>
    </source>
</evidence>
<dbReference type="SMART" id="SM00822">
    <property type="entry name" value="PKS_KR"/>
    <property type="match status" value="1"/>
</dbReference>
<name>A0A3N9U1G1_9VIBR</name>
<dbReference type="PANTHER" id="PTHR42760">
    <property type="entry name" value="SHORT-CHAIN DEHYDROGENASES/REDUCTASES FAMILY MEMBER"/>
    <property type="match status" value="1"/>
</dbReference>
<evidence type="ECO:0000259" key="3">
    <source>
        <dbReference type="SMART" id="SM00822"/>
    </source>
</evidence>
<keyword evidence="5" id="KW-1185">Reference proteome</keyword>
<evidence type="ECO:0000313" key="4">
    <source>
        <dbReference type="EMBL" id="RQW63312.1"/>
    </source>
</evidence>
<dbReference type="PRINTS" id="PR00080">
    <property type="entry name" value="SDRFAMILY"/>
</dbReference>
<protein>
    <submittedName>
        <fullName evidence="4">Glucose 1-dehydrogenase</fullName>
        <ecNumber evidence="4">1.1.1.47</ecNumber>
    </submittedName>
</protein>
<dbReference type="InterPro" id="IPR020904">
    <property type="entry name" value="Sc_DH/Rdtase_CS"/>
</dbReference>
<dbReference type="PROSITE" id="PS00061">
    <property type="entry name" value="ADH_SHORT"/>
    <property type="match status" value="1"/>
</dbReference>
<dbReference type="AlphaFoldDB" id="A0A3N9U1G1"/>
<organism evidence="4 5">
    <name type="scientific">Vibrio viridaestus</name>
    <dbReference type="NCBI Taxonomy" id="2487322"/>
    <lineage>
        <taxon>Bacteria</taxon>
        <taxon>Pseudomonadati</taxon>
        <taxon>Pseudomonadota</taxon>
        <taxon>Gammaproteobacteria</taxon>
        <taxon>Vibrionales</taxon>
        <taxon>Vibrionaceae</taxon>
        <taxon>Vibrio</taxon>
    </lineage>
</organism>
<proteinExistence type="inferred from homology"/>
<dbReference type="EC" id="1.1.1.47" evidence="4"/>
<dbReference type="EMBL" id="RJVQ01000003">
    <property type="protein sequence ID" value="RQW63312.1"/>
    <property type="molecule type" value="Genomic_DNA"/>
</dbReference>
<dbReference type="InterPro" id="IPR057326">
    <property type="entry name" value="KR_dom"/>
</dbReference>
<dbReference type="Proteomes" id="UP000281112">
    <property type="component" value="Unassembled WGS sequence"/>
</dbReference>
<keyword evidence="2 4" id="KW-0560">Oxidoreductase</keyword>
<comment type="similarity">
    <text evidence="1">Belongs to the short-chain dehydrogenases/reductases (SDR) family.</text>
</comment>
<gene>
    <name evidence="4" type="ORF">EES38_08650</name>
</gene>
<dbReference type="InterPro" id="IPR002347">
    <property type="entry name" value="SDR_fam"/>
</dbReference>
<dbReference type="SUPFAM" id="SSF51735">
    <property type="entry name" value="NAD(P)-binding Rossmann-fold domains"/>
    <property type="match status" value="1"/>
</dbReference>
<accession>A0A3N9U1G1</accession>
<dbReference type="OrthoDB" id="9803333at2"/>